<accession>A0A9E6Y0K8</accession>
<dbReference type="GO" id="GO:0005886">
    <property type="term" value="C:plasma membrane"/>
    <property type="evidence" value="ECO:0007669"/>
    <property type="project" value="UniProtKB-SubCell"/>
</dbReference>
<keyword evidence="2" id="KW-1003">Cell membrane</keyword>
<protein>
    <recommendedName>
        <fullName evidence="9">Glycosyltransferase RgtA/B/C/D-like domain-containing protein</fullName>
    </recommendedName>
</protein>
<feature type="transmembrane region" description="Helical" evidence="8">
    <location>
        <begin position="203"/>
        <end position="223"/>
    </location>
</feature>
<evidence type="ECO:0000256" key="4">
    <source>
        <dbReference type="ARBA" id="ARBA00022679"/>
    </source>
</evidence>
<sequence length="426" mass="45608">MTPFTKGLGVIALLALAVRTINAIQHRDFQVLGDAMTFHLVGQGLADGKGFVEAFPPGGPTAEHPPGLEVFLAFWDKLGANGFLAHRIILGAVGTGTVVLIGLLARRVAGDRVGLTAAAIAAVYPMLWLADASLMSETLYGFFLVSALLCALWVRDAPSWRRAAALGALIALAALTRGEALALIVLLAIPVAIASRPTWSSRAALWAATLAAFVLVLAPWTIFNLTRFDSPVLISTNSNGLFVGANCRDTYHGELIGAWRFQCYTKRRANEDEAQYFARQRRIGIDFALDHKGRWPAVVGARLGRLADVYRFDQSVFFNTAEGRPANPVRWGIRMYWVVALLALAGIVLLARRRTFGLVVLLAPIVMVVCVATVTYGGTRFRYAAEPSLVILAAVTLVAAAQRLLASAGAPRTEPAASPPASAPRA</sequence>
<feature type="transmembrane region" description="Helical" evidence="8">
    <location>
        <begin position="112"/>
        <end position="130"/>
    </location>
</feature>
<feature type="transmembrane region" description="Helical" evidence="8">
    <location>
        <begin position="136"/>
        <end position="154"/>
    </location>
</feature>
<evidence type="ECO:0000256" key="5">
    <source>
        <dbReference type="ARBA" id="ARBA00022692"/>
    </source>
</evidence>
<dbReference type="PANTHER" id="PTHR33908:SF11">
    <property type="entry name" value="MEMBRANE PROTEIN"/>
    <property type="match status" value="1"/>
</dbReference>
<dbReference type="InterPro" id="IPR038731">
    <property type="entry name" value="RgtA/B/C-like"/>
</dbReference>
<dbReference type="Proteomes" id="UP001162834">
    <property type="component" value="Chromosome"/>
</dbReference>
<evidence type="ECO:0000256" key="2">
    <source>
        <dbReference type="ARBA" id="ARBA00022475"/>
    </source>
</evidence>
<proteinExistence type="predicted"/>
<dbReference type="InterPro" id="IPR050297">
    <property type="entry name" value="LipidA_mod_glycosyltrf_83"/>
</dbReference>
<feature type="transmembrane region" description="Helical" evidence="8">
    <location>
        <begin position="356"/>
        <end position="377"/>
    </location>
</feature>
<evidence type="ECO:0000259" key="9">
    <source>
        <dbReference type="Pfam" id="PF13231"/>
    </source>
</evidence>
<organism evidence="10 11">
    <name type="scientific">Capillimicrobium parvum</name>
    <dbReference type="NCBI Taxonomy" id="2884022"/>
    <lineage>
        <taxon>Bacteria</taxon>
        <taxon>Bacillati</taxon>
        <taxon>Actinomycetota</taxon>
        <taxon>Thermoleophilia</taxon>
        <taxon>Solirubrobacterales</taxon>
        <taxon>Capillimicrobiaceae</taxon>
        <taxon>Capillimicrobium</taxon>
    </lineage>
</organism>
<dbReference type="EMBL" id="CP087164">
    <property type="protein sequence ID" value="UGS37417.1"/>
    <property type="molecule type" value="Genomic_DNA"/>
</dbReference>
<dbReference type="AlphaFoldDB" id="A0A9E6Y0K8"/>
<feature type="transmembrane region" description="Helical" evidence="8">
    <location>
        <begin position="333"/>
        <end position="350"/>
    </location>
</feature>
<dbReference type="Pfam" id="PF13231">
    <property type="entry name" value="PMT_2"/>
    <property type="match status" value="1"/>
</dbReference>
<evidence type="ECO:0000256" key="7">
    <source>
        <dbReference type="ARBA" id="ARBA00023136"/>
    </source>
</evidence>
<keyword evidence="5 8" id="KW-0812">Transmembrane</keyword>
<keyword evidence="7 8" id="KW-0472">Membrane</keyword>
<gene>
    <name evidence="10" type="ORF">DSM104329_03833</name>
</gene>
<feature type="transmembrane region" description="Helical" evidence="8">
    <location>
        <begin position="166"/>
        <end position="191"/>
    </location>
</feature>
<dbReference type="PANTHER" id="PTHR33908">
    <property type="entry name" value="MANNOSYLTRANSFERASE YKCB-RELATED"/>
    <property type="match status" value="1"/>
</dbReference>
<comment type="subcellular location">
    <subcellularLocation>
        <location evidence="1">Cell membrane</location>
        <topology evidence="1">Multi-pass membrane protein</topology>
    </subcellularLocation>
</comment>
<evidence type="ECO:0000313" key="11">
    <source>
        <dbReference type="Proteomes" id="UP001162834"/>
    </source>
</evidence>
<evidence type="ECO:0000256" key="6">
    <source>
        <dbReference type="ARBA" id="ARBA00022989"/>
    </source>
</evidence>
<evidence type="ECO:0000256" key="3">
    <source>
        <dbReference type="ARBA" id="ARBA00022676"/>
    </source>
</evidence>
<keyword evidence="6 8" id="KW-1133">Transmembrane helix</keyword>
<feature type="domain" description="Glycosyltransferase RgtA/B/C/D-like" evidence="9">
    <location>
        <begin position="64"/>
        <end position="220"/>
    </location>
</feature>
<feature type="transmembrane region" description="Helical" evidence="8">
    <location>
        <begin position="84"/>
        <end position="105"/>
    </location>
</feature>
<evidence type="ECO:0000313" key="10">
    <source>
        <dbReference type="EMBL" id="UGS37417.1"/>
    </source>
</evidence>
<keyword evidence="4" id="KW-0808">Transferase</keyword>
<reference evidence="10" key="1">
    <citation type="journal article" date="2022" name="Int. J. Syst. Evol. Microbiol.">
        <title>Pseudomonas aegrilactucae sp. nov. and Pseudomonas morbosilactucae sp. nov., pathogens causing bacterial rot of lettuce in Japan.</title>
        <authorList>
            <person name="Sawada H."/>
            <person name="Fujikawa T."/>
            <person name="Satou M."/>
        </authorList>
    </citation>
    <scope>NUCLEOTIDE SEQUENCE</scope>
    <source>
        <strain evidence="10">0166_1</strain>
    </source>
</reference>
<evidence type="ECO:0000256" key="8">
    <source>
        <dbReference type="SAM" id="Phobius"/>
    </source>
</evidence>
<evidence type="ECO:0000256" key="1">
    <source>
        <dbReference type="ARBA" id="ARBA00004651"/>
    </source>
</evidence>
<dbReference type="GO" id="GO:0009103">
    <property type="term" value="P:lipopolysaccharide biosynthetic process"/>
    <property type="evidence" value="ECO:0007669"/>
    <property type="project" value="UniProtKB-ARBA"/>
</dbReference>
<name>A0A9E6Y0K8_9ACTN</name>
<dbReference type="KEGG" id="sbae:DSM104329_03833"/>
<dbReference type="GO" id="GO:0016763">
    <property type="term" value="F:pentosyltransferase activity"/>
    <property type="evidence" value="ECO:0007669"/>
    <property type="project" value="TreeGrafter"/>
</dbReference>
<keyword evidence="11" id="KW-1185">Reference proteome</keyword>
<keyword evidence="3" id="KW-0328">Glycosyltransferase</keyword>